<evidence type="ECO:0000259" key="2">
    <source>
        <dbReference type="PROSITE" id="PS50191"/>
    </source>
</evidence>
<dbReference type="RefSeq" id="XP_004335097.1">
    <property type="nucleotide sequence ID" value="XM_004335049.1"/>
</dbReference>
<dbReference type="AlphaFoldDB" id="L8GJV7"/>
<accession>L8GJV7</accession>
<dbReference type="EMBL" id="KB008103">
    <property type="protein sequence ID" value="ELR13084.1"/>
    <property type="molecule type" value="Genomic_DNA"/>
</dbReference>
<dbReference type="SUPFAM" id="SSF52087">
    <property type="entry name" value="CRAL/TRIO domain"/>
    <property type="match status" value="1"/>
</dbReference>
<protein>
    <submittedName>
        <fullName evidence="3">CRAL/TRIO domain containing protein</fullName>
    </submittedName>
</protein>
<dbReference type="GO" id="GO:0008526">
    <property type="term" value="F:phosphatidylinositol transfer activity"/>
    <property type="evidence" value="ECO:0007669"/>
    <property type="project" value="TreeGrafter"/>
</dbReference>
<dbReference type="GeneID" id="14913544"/>
<dbReference type="Proteomes" id="UP000011083">
    <property type="component" value="Unassembled WGS sequence"/>
</dbReference>
<evidence type="ECO:0000313" key="3">
    <source>
        <dbReference type="EMBL" id="ELR13084.1"/>
    </source>
</evidence>
<dbReference type="KEGG" id="acan:ACA1_097700"/>
<feature type="compositionally biased region" description="Basic residues" evidence="1">
    <location>
        <begin position="345"/>
        <end position="361"/>
    </location>
</feature>
<evidence type="ECO:0000313" key="4">
    <source>
        <dbReference type="Proteomes" id="UP000011083"/>
    </source>
</evidence>
<feature type="compositionally biased region" description="Basic and acidic residues" evidence="1">
    <location>
        <begin position="362"/>
        <end position="376"/>
    </location>
</feature>
<dbReference type="OrthoDB" id="75724at2759"/>
<feature type="compositionally biased region" description="Basic and acidic residues" evidence="1">
    <location>
        <begin position="334"/>
        <end position="344"/>
    </location>
</feature>
<name>L8GJV7_ACACF</name>
<dbReference type="SMART" id="SM01100">
    <property type="entry name" value="CRAL_TRIO_N"/>
    <property type="match status" value="1"/>
</dbReference>
<feature type="domain" description="CRAL-TRIO" evidence="2">
    <location>
        <begin position="126"/>
        <end position="301"/>
    </location>
</feature>
<dbReference type="InterPro" id="IPR052578">
    <property type="entry name" value="PI_Transfer_CRAL-TRIO"/>
</dbReference>
<dbReference type="SMART" id="SM00516">
    <property type="entry name" value="SEC14"/>
    <property type="match status" value="1"/>
</dbReference>
<dbReference type="PANTHER" id="PTHR45824:SF29">
    <property type="entry name" value="GH16843P"/>
    <property type="match status" value="1"/>
</dbReference>
<dbReference type="STRING" id="1257118.L8GJV7"/>
<dbReference type="InterPro" id="IPR001251">
    <property type="entry name" value="CRAL-TRIO_dom"/>
</dbReference>
<dbReference type="Pfam" id="PF03765">
    <property type="entry name" value="CRAL_TRIO_N"/>
    <property type="match status" value="1"/>
</dbReference>
<evidence type="ECO:0000256" key="1">
    <source>
        <dbReference type="SAM" id="MobiDB-lite"/>
    </source>
</evidence>
<dbReference type="PROSITE" id="PS50191">
    <property type="entry name" value="CRAL_TRIO"/>
    <property type="match status" value="1"/>
</dbReference>
<feature type="region of interest" description="Disordered" evidence="1">
    <location>
        <begin position="36"/>
        <end position="75"/>
    </location>
</feature>
<dbReference type="CDD" id="cd00170">
    <property type="entry name" value="SEC14"/>
    <property type="match status" value="1"/>
</dbReference>
<dbReference type="InterPro" id="IPR011074">
    <property type="entry name" value="CRAL/TRIO_N_dom"/>
</dbReference>
<gene>
    <name evidence="3" type="ORF">ACA1_097700</name>
</gene>
<dbReference type="Pfam" id="PF00650">
    <property type="entry name" value="CRAL_TRIO"/>
    <property type="match status" value="1"/>
</dbReference>
<dbReference type="InterPro" id="IPR036273">
    <property type="entry name" value="CRAL/TRIO_N_dom_sf"/>
</dbReference>
<keyword evidence="4" id="KW-1185">Reference proteome</keyword>
<proteinExistence type="predicted"/>
<dbReference type="Gene3D" id="3.40.525.10">
    <property type="entry name" value="CRAL-TRIO lipid binding domain"/>
    <property type="match status" value="1"/>
</dbReference>
<feature type="compositionally biased region" description="Basic and acidic residues" evidence="1">
    <location>
        <begin position="41"/>
        <end position="66"/>
    </location>
</feature>
<organism evidence="3 4">
    <name type="scientific">Acanthamoeba castellanii (strain ATCC 30010 / Neff)</name>
    <dbReference type="NCBI Taxonomy" id="1257118"/>
    <lineage>
        <taxon>Eukaryota</taxon>
        <taxon>Amoebozoa</taxon>
        <taxon>Discosea</taxon>
        <taxon>Longamoebia</taxon>
        <taxon>Centramoebida</taxon>
        <taxon>Acanthamoebidae</taxon>
        <taxon>Acanthamoeba</taxon>
    </lineage>
</organism>
<dbReference type="OMA" id="YLVWILE"/>
<dbReference type="VEuPathDB" id="AmoebaDB:ACA1_097700"/>
<dbReference type="InterPro" id="IPR036865">
    <property type="entry name" value="CRAL-TRIO_dom_sf"/>
</dbReference>
<dbReference type="SUPFAM" id="SSF46938">
    <property type="entry name" value="CRAL/TRIO N-terminal domain"/>
    <property type="match status" value="1"/>
</dbReference>
<sequence>MSAGEEEQGGWTVRGTLTAEQTDALEAFRARLFRKTAAGGKEGKHTTTKKEKEKEKAGDEEKAAAEERDEADAGELTDDQRRWLDDMCLCRYLRARDWDLDKAEEMIRATLAWRAEYRPELITAEDIEPEAEQGKMYFNGQHDKFGRPVIYMKPVRDTSNDRVIKLKYLVWILEQAIAAMDASKGVEKMVWVADFKGTGMRTSSVGNMQVSMDCMHVLLNHYPERLGVAFMTNTPWVFSAFWSVIKPFLNEVTLAKVQFINGKKDFAKILEACHAPYTPLSAVIEEEALEEDYGGKVVFEYDHETWKAQYLAKKKNKGEKEQQHEGDEDEDTATEDKSHDDTSEKKKKKKTKKKSKAKKEKKRAEQAQTAEEKSDH</sequence>
<dbReference type="PANTHER" id="PTHR45824">
    <property type="entry name" value="GH16843P"/>
    <property type="match status" value="1"/>
</dbReference>
<feature type="region of interest" description="Disordered" evidence="1">
    <location>
        <begin position="313"/>
        <end position="376"/>
    </location>
</feature>
<reference evidence="3 4" key="1">
    <citation type="journal article" date="2013" name="Genome Biol.">
        <title>Genome of Acanthamoeba castellanii highlights extensive lateral gene transfer and early evolution of tyrosine kinase signaling.</title>
        <authorList>
            <person name="Clarke M."/>
            <person name="Lohan A.J."/>
            <person name="Liu B."/>
            <person name="Lagkouvardos I."/>
            <person name="Roy S."/>
            <person name="Zafar N."/>
            <person name="Bertelli C."/>
            <person name="Schilde C."/>
            <person name="Kianianmomeni A."/>
            <person name="Burglin T.R."/>
            <person name="Frech C."/>
            <person name="Turcotte B."/>
            <person name="Kopec K.O."/>
            <person name="Synnott J.M."/>
            <person name="Choo C."/>
            <person name="Paponov I."/>
            <person name="Finkler A."/>
            <person name="Soon Heng Tan C."/>
            <person name="Hutchins A.P."/>
            <person name="Weinmeier T."/>
            <person name="Rattei T."/>
            <person name="Chu J.S."/>
            <person name="Gimenez G."/>
            <person name="Irimia M."/>
            <person name="Rigden D.J."/>
            <person name="Fitzpatrick D.A."/>
            <person name="Lorenzo-Morales J."/>
            <person name="Bateman A."/>
            <person name="Chiu C.H."/>
            <person name="Tang P."/>
            <person name="Hegemann P."/>
            <person name="Fromm H."/>
            <person name="Raoult D."/>
            <person name="Greub G."/>
            <person name="Miranda-Saavedra D."/>
            <person name="Chen N."/>
            <person name="Nash P."/>
            <person name="Ginger M.L."/>
            <person name="Horn M."/>
            <person name="Schaap P."/>
            <person name="Caler L."/>
            <person name="Loftus B."/>
        </authorList>
    </citation>
    <scope>NUCLEOTIDE SEQUENCE [LARGE SCALE GENOMIC DNA]</scope>
    <source>
        <strain evidence="3 4">Neff</strain>
    </source>
</reference>